<gene>
    <name evidence="1" type="ORF">IZ6_27970</name>
</gene>
<sequence>MDHARAGEQRMRRAAADGNEGHAFFKTGLKMGAGAADGCTELLPRQTVDAAKDKNRCAVEV</sequence>
<evidence type="ECO:0000313" key="2">
    <source>
        <dbReference type="Proteomes" id="UP000515317"/>
    </source>
</evidence>
<organism evidence="1 2">
    <name type="scientific">Terrihabitans soli</name>
    <dbReference type="NCBI Taxonomy" id="708113"/>
    <lineage>
        <taxon>Bacteria</taxon>
        <taxon>Pseudomonadati</taxon>
        <taxon>Pseudomonadota</taxon>
        <taxon>Alphaproteobacteria</taxon>
        <taxon>Hyphomicrobiales</taxon>
        <taxon>Terrihabitans</taxon>
    </lineage>
</organism>
<keyword evidence="2" id="KW-1185">Reference proteome</keyword>
<name>A0A6S6QXQ3_9HYPH</name>
<dbReference type="AlphaFoldDB" id="A0A6S6QXQ3"/>
<dbReference type="EMBL" id="AP023361">
    <property type="protein sequence ID" value="BCJ92062.1"/>
    <property type="molecule type" value="Genomic_DNA"/>
</dbReference>
<dbReference type="Proteomes" id="UP000515317">
    <property type="component" value="Chromosome"/>
</dbReference>
<reference evidence="1 2" key="1">
    <citation type="submission" date="2020-08" db="EMBL/GenBank/DDBJ databases">
        <title>Genome sequence of Rhizobiales bacterium strain IZ6.</title>
        <authorList>
            <person name="Nakai R."/>
            <person name="Naganuma T."/>
        </authorList>
    </citation>
    <scope>NUCLEOTIDE SEQUENCE [LARGE SCALE GENOMIC DNA]</scope>
    <source>
        <strain evidence="1 2">IZ6</strain>
    </source>
</reference>
<dbReference type="KEGG" id="tso:IZ6_27970"/>
<evidence type="ECO:0000313" key="1">
    <source>
        <dbReference type="EMBL" id="BCJ92062.1"/>
    </source>
</evidence>
<proteinExistence type="predicted"/>
<protein>
    <submittedName>
        <fullName evidence="1">Uncharacterized protein</fullName>
    </submittedName>
</protein>
<accession>A0A6S6QXQ3</accession>